<dbReference type="EMBL" id="JBHULB010000002">
    <property type="protein sequence ID" value="MFD2585433.1"/>
    <property type="molecule type" value="Genomic_DNA"/>
</dbReference>
<protein>
    <recommendedName>
        <fullName evidence="4">DUF3244 domain-containing protein</fullName>
    </recommendedName>
</protein>
<comment type="caution">
    <text evidence="2">The sequence shown here is derived from an EMBL/GenBank/DDBJ whole genome shotgun (WGS) entry which is preliminary data.</text>
</comment>
<feature type="chain" id="PRO_5045812217" description="DUF3244 domain-containing protein" evidence="1">
    <location>
        <begin position="18"/>
        <end position="121"/>
    </location>
</feature>
<evidence type="ECO:0000256" key="1">
    <source>
        <dbReference type="SAM" id="SignalP"/>
    </source>
</evidence>
<evidence type="ECO:0000313" key="3">
    <source>
        <dbReference type="Proteomes" id="UP001597526"/>
    </source>
</evidence>
<accession>A0ABW5MRV4</accession>
<keyword evidence="3" id="KW-1185">Reference proteome</keyword>
<feature type="signal peptide" evidence="1">
    <location>
        <begin position="1"/>
        <end position="17"/>
    </location>
</feature>
<gene>
    <name evidence="2" type="ORF">ACFSQJ_00725</name>
</gene>
<evidence type="ECO:0008006" key="4">
    <source>
        <dbReference type="Google" id="ProtNLM"/>
    </source>
</evidence>
<evidence type="ECO:0000313" key="2">
    <source>
        <dbReference type="EMBL" id="MFD2585433.1"/>
    </source>
</evidence>
<dbReference type="RefSeq" id="WP_377764834.1">
    <property type="nucleotide sequence ID" value="NZ_JBHULB010000002.1"/>
</dbReference>
<dbReference type="Proteomes" id="UP001597526">
    <property type="component" value="Unassembled WGS sequence"/>
</dbReference>
<name>A0ABW5MRV4_9FLAO</name>
<keyword evidence="1" id="KW-0732">Signal</keyword>
<organism evidence="2 3">
    <name type="scientific">Croceitalea marina</name>
    <dbReference type="NCBI Taxonomy" id="1775166"/>
    <lineage>
        <taxon>Bacteria</taxon>
        <taxon>Pseudomonadati</taxon>
        <taxon>Bacteroidota</taxon>
        <taxon>Flavobacteriia</taxon>
        <taxon>Flavobacteriales</taxon>
        <taxon>Flavobacteriaceae</taxon>
        <taxon>Croceitalea</taxon>
    </lineage>
</organism>
<sequence>MKKILLSITLTVLLAFACTDRDDELLGPNIRINNKSGVNFTSVQVRVDTLIFENIPSEGFSNYVPFEIAYAADTLVIETDSTQFNFTPPDSIIGNPLPLGLYTYELSFSEEGEVLFNFRVD</sequence>
<dbReference type="PROSITE" id="PS51257">
    <property type="entry name" value="PROKAR_LIPOPROTEIN"/>
    <property type="match status" value="1"/>
</dbReference>
<reference evidence="3" key="1">
    <citation type="journal article" date="2019" name="Int. J. Syst. Evol. Microbiol.">
        <title>The Global Catalogue of Microorganisms (GCM) 10K type strain sequencing project: providing services to taxonomists for standard genome sequencing and annotation.</title>
        <authorList>
            <consortium name="The Broad Institute Genomics Platform"/>
            <consortium name="The Broad Institute Genome Sequencing Center for Infectious Disease"/>
            <person name="Wu L."/>
            <person name="Ma J."/>
        </authorList>
    </citation>
    <scope>NUCLEOTIDE SEQUENCE [LARGE SCALE GENOMIC DNA]</scope>
    <source>
        <strain evidence="3">KCTC 52368</strain>
    </source>
</reference>
<proteinExistence type="predicted"/>